<name>A0A4P6V582_9HYPH</name>
<feature type="domain" description="DUF1858" evidence="1">
    <location>
        <begin position="7"/>
        <end position="58"/>
    </location>
</feature>
<dbReference type="InterPro" id="IPR023883">
    <property type="entry name" value="CHP03980_redox-disulphide"/>
</dbReference>
<dbReference type="SUPFAM" id="SSF140683">
    <property type="entry name" value="SP0561-like"/>
    <property type="match status" value="1"/>
</dbReference>
<dbReference type="Pfam" id="PF08984">
    <property type="entry name" value="DUF1858"/>
    <property type="match status" value="1"/>
</dbReference>
<dbReference type="Gene3D" id="1.10.3910.10">
    <property type="entry name" value="SP0561-like"/>
    <property type="match status" value="1"/>
</dbReference>
<sequence length="78" mass="8839">MSHPIDNPDLPLDELMARWPETIGVFIDHRLLCIGCLIAPFHTVVDACREHGVDEETLRADLHRAIEAQLRPSLNRTS</sequence>
<dbReference type="OrthoDB" id="5397989at2"/>
<evidence type="ECO:0000313" key="3">
    <source>
        <dbReference type="Proteomes" id="UP000293719"/>
    </source>
</evidence>
<dbReference type="NCBIfam" id="TIGR03980">
    <property type="entry name" value="prismane_assoc"/>
    <property type="match status" value="1"/>
</dbReference>
<dbReference type="PANTHER" id="PTHR39341:SF1">
    <property type="entry name" value="DUF1858 DOMAIN-CONTAINING PROTEIN"/>
    <property type="match status" value="1"/>
</dbReference>
<dbReference type="Proteomes" id="UP000293719">
    <property type="component" value="Chromosome"/>
</dbReference>
<dbReference type="AlphaFoldDB" id="A0A4P6V582"/>
<gene>
    <name evidence="2" type="ORF">E0E05_15945</name>
</gene>
<organism evidence="2 3">
    <name type="scientific">Roseitalea porphyridii</name>
    <dbReference type="NCBI Taxonomy" id="1852022"/>
    <lineage>
        <taxon>Bacteria</taxon>
        <taxon>Pseudomonadati</taxon>
        <taxon>Pseudomonadota</taxon>
        <taxon>Alphaproteobacteria</taxon>
        <taxon>Hyphomicrobiales</taxon>
        <taxon>Ahrensiaceae</taxon>
        <taxon>Roseitalea</taxon>
    </lineage>
</organism>
<dbReference type="GeneID" id="90768799"/>
<dbReference type="RefSeq" id="WP_131617595.1">
    <property type="nucleotide sequence ID" value="NZ_CP036532.1"/>
</dbReference>
<accession>A0A4P6V582</accession>
<dbReference type="InterPro" id="IPR038062">
    <property type="entry name" value="ScdA-like_N_sf"/>
</dbReference>
<dbReference type="KEGG" id="rpod:E0E05_15945"/>
<reference evidence="2 3" key="1">
    <citation type="journal article" date="2017" name="Int. J. Syst. Evol. Microbiol.">
        <title>Roseitalea porphyridii gen. nov., sp. nov., isolated from a red alga, and reclassification of Hoeflea suaedae Chung et al. 2013 as Pseudohoeflea suaedae gen. nov., comb. nov.</title>
        <authorList>
            <person name="Hyeon J.W."/>
            <person name="Jeong S.E."/>
            <person name="Baek K."/>
            <person name="Jeon C.O."/>
        </authorList>
    </citation>
    <scope>NUCLEOTIDE SEQUENCE [LARGE SCALE GENOMIC DNA]</scope>
    <source>
        <strain evidence="2 3">MA7-20</strain>
    </source>
</reference>
<evidence type="ECO:0000313" key="2">
    <source>
        <dbReference type="EMBL" id="QBK31949.1"/>
    </source>
</evidence>
<proteinExistence type="predicted"/>
<dbReference type="EMBL" id="CP036532">
    <property type="protein sequence ID" value="QBK31949.1"/>
    <property type="molecule type" value="Genomic_DNA"/>
</dbReference>
<dbReference type="InterPro" id="IPR015077">
    <property type="entry name" value="DUF1858"/>
</dbReference>
<keyword evidence="3" id="KW-1185">Reference proteome</keyword>
<dbReference type="PANTHER" id="PTHR39341">
    <property type="entry name" value="BSL7085 PROTEIN"/>
    <property type="match status" value="1"/>
</dbReference>
<protein>
    <submittedName>
        <fullName evidence="2">DUF1858 domain-containing protein</fullName>
    </submittedName>
</protein>
<evidence type="ECO:0000259" key="1">
    <source>
        <dbReference type="Pfam" id="PF08984"/>
    </source>
</evidence>